<dbReference type="Proteomes" id="UP000133082">
    <property type="component" value="Segment"/>
</dbReference>
<dbReference type="RefSeq" id="YP_009259730.1">
    <property type="nucleotide sequence ID" value="NC_030473.1"/>
</dbReference>
<feature type="coiled-coil region" evidence="1">
    <location>
        <begin position="103"/>
        <end position="130"/>
    </location>
</feature>
<name>A0A190WHA9_9VIRU</name>
<evidence type="ECO:0000256" key="1">
    <source>
        <dbReference type="SAM" id="Coils"/>
    </source>
</evidence>
<dbReference type="GeneID" id="37627658"/>
<dbReference type="KEGG" id="vg:37627658"/>
<sequence>MAAYAARIGYGLARRYAVPAIRRSIPAIQRFARRSFVPRQNGLGIPLRRIAPSRAANFNQIRRMGSTAFPRTPTSNPIPSTSRAINRIARGATAAAATGGALKALSNAKKRKAEEQNKRVKKDIEQNAASGLGDDVKTMDSFTHHSGNDSWLKAHLVSGKHTVKNLAFSNNLLGTQGRARWFTVTTTQTPDDYRTLFQQTTENYRSTSTASATPSWVRGDPLLQSGYLNQKFVYEKLKANYIFKNQGSSPVHMEYFIITPKDTNEIARNWQNDYVNGLSDSTAELAVKASISSGVLVTPCEYKIGSSPRFNKYWKILYSHKVRMAEGAEHEFNFTDNANREIQWNGFPVNGGQLKGMTKYFIVKIYGDIGDSSNLLGTIGTITTAPAKIIGILRHTETVRHVHRTPSLFLDFSADLATNAAALYEKDGGTGKVDNVLLEVQP</sequence>
<evidence type="ECO:0000313" key="3">
    <source>
        <dbReference type="Proteomes" id="UP000133082"/>
    </source>
</evidence>
<accession>A0A190WHA9</accession>
<proteinExistence type="predicted"/>
<evidence type="ECO:0000313" key="2">
    <source>
        <dbReference type="EMBL" id="AMB42964.1"/>
    </source>
</evidence>
<protein>
    <submittedName>
        <fullName evidence="2">Uncharacterized protein</fullName>
    </submittedName>
</protein>
<dbReference type="EMBL" id="KT149398">
    <property type="protein sequence ID" value="AMB42964.1"/>
    <property type="molecule type" value="Genomic_DNA"/>
</dbReference>
<organism evidence="2 3">
    <name type="scientific">Circovirus-like genome DCCV-5</name>
    <dbReference type="NCBI Taxonomy" id="1788445"/>
    <lineage>
        <taxon>Viruses</taxon>
        <taxon>Monodnaviria</taxon>
        <taxon>Shotokuvirae</taxon>
        <taxon>Cressdnaviricota</taxon>
        <taxon>Arfiviricetes</taxon>
        <taxon>Rohanvirales</taxon>
        <taxon>Adamaviridae</taxon>
        <taxon>Taravirus</taxon>
        <taxon>Taravirus cuivi</taxon>
    </lineage>
</organism>
<keyword evidence="3" id="KW-1185">Reference proteome</keyword>
<reference evidence="2 3" key="1">
    <citation type="submission" date="2015-06" db="EMBL/GenBank/DDBJ databases">
        <title>Nucleotide composition analysis revealed diverse host origins of novel circovirus-like genomes in Dianchi and Donghu lake in China.</title>
        <authorList>
            <person name="Ge X.-Y."/>
            <person name="Fang W."/>
            <person name="Wang J."/>
            <person name="Wang M.-N."/>
            <person name="Liu H.-Z."/>
            <person name="Shi Z.-L."/>
        </authorList>
    </citation>
    <scope>NUCLEOTIDE SEQUENCE [LARGE SCALE GENOMIC DNA]</scope>
    <source>
        <strain evidence="2">DCCV-5</strain>
    </source>
</reference>
<keyword evidence="1" id="KW-0175">Coiled coil</keyword>